<accession>A0A9W7XCS5</accession>
<comment type="caution">
    <text evidence="1">The sequence shown here is derived from an EMBL/GenBank/DDBJ whole genome shotgun (WGS) entry which is preliminary data.</text>
</comment>
<dbReference type="Proteomes" id="UP001164776">
    <property type="component" value="Unassembled WGS sequence"/>
</dbReference>
<organism evidence="1 2">
    <name type="scientific">Paspalum vaginatum</name>
    <name type="common">seashore paspalum</name>
    <dbReference type="NCBI Taxonomy" id="158149"/>
    <lineage>
        <taxon>Eukaryota</taxon>
        <taxon>Viridiplantae</taxon>
        <taxon>Streptophyta</taxon>
        <taxon>Embryophyta</taxon>
        <taxon>Tracheophyta</taxon>
        <taxon>Spermatophyta</taxon>
        <taxon>Magnoliopsida</taxon>
        <taxon>Liliopsida</taxon>
        <taxon>Poales</taxon>
        <taxon>Poaceae</taxon>
        <taxon>PACMAD clade</taxon>
        <taxon>Panicoideae</taxon>
        <taxon>Andropogonodae</taxon>
        <taxon>Paspaleae</taxon>
        <taxon>Paspalinae</taxon>
        <taxon>Paspalum</taxon>
    </lineage>
</organism>
<dbReference type="AlphaFoldDB" id="A0A9W7XCS5"/>
<reference evidence="1 2" key="1">
    <citation type="submission" date="2022-10" db="EMBL/GenBank/DDBJ databases">
        <title>WGS assembly of Paspalum vaginatum 540-79.</title>
        <authorList>
            <person name="Sun G."/>
            <person name="Wase N."/>
            <person name="Shu S."/>
            <person name="Jenkins J."/>
            <person name="Zhou B."/>
            <person name="Torres-Rodriguez J."/>
            <person name="Chen C."/>
            <person name="Sandor L."/>
            <person name="Plott C."/>
            <person name="Yoshinga Y."/>
            <person name="Daum C."/>
            <person name="Qi P."/>
            <person name="Barry K."/>
            <person name="Lipzen A."/>
            <person name="Berry L."/>
            <person name="Pedersen C."/>
            <person name="Gottilla T."/>
            <person name="Foltz A."/>
            <person name="Yu H."/>
            <person name="O'Malley R."/>
            <person name="Zhang C."/>
            <person name="Devos K."/>
            <person name="Sigmon B."/>
            <person name="Yu B."/>
            <person name="Obata T."/>
            <person name="Schmutz J."/>
            <person name="Schnable J."/>
        </authorList>
    </citation>
    <scope>NUCLEOTIDE SEQUENCE [LARGE SCALE GENOMIC DNA]</scope>
    <source>
        <strain evidence="2">cv. 540-79</strain>
    </source>
</reference>
<keyword evidence="2" id="KW-1185">Reference proteome</keyword>
<gene>
    <name evidence="1" type="ORF">BS78_K068300</name>
</gene>
<evidence type="ECO:0000313" key="1">
    <source>
        <dbReference type="EMBL" id="KAJ1256186.1"/>
    </source>
</evidence>
<name>A0A9W7XCS5_9POAL</name>
<evidence type="ECO:0000313" key="2">
    <source>
        <dbReference type="Proteomes" id="UP001164776"/>
    </source>
</evidence>
<sequence>MPQEDLEKRAKESGITVDQLLGRVEVEPAEEVWKFVHGRELIKSDLVKALQTQMRRFHGWYMKISKRDPHHLIVVRVQDRDDFSGVEIFYLDFKDIYEIYHQGWRSKGAAKRGFTMCASWTLL</sequence>
<dbReference type="EMBL" id="MU629541">
    <property type="protein sequence ID" value="KAJ1256186.1"/>
    <property type="molecule type" value="Genomic_DNA"/>
</dbReference>
<proteinExistence type="predicted"/>
<protein>
    <submittedName>
        <fullName evidence="1">Uncharacterized protein</fullName>
    </submittedName>
</protein>